<dbReference type="Proteomes" id="UP000615755">
    <property type="component" value="Unassembled WGS sequence"/>
</dbReference>
<protein>
    <recommendedName>
        <fullName evidence="5">OmpR/PhoB-type domain-containing protein</fullName>
    </recommendedName>
</protein>
<dbReference type="SMART" id="SM00862">
    <property type="entry name" value="Trans_reg_C"/>
    <property type="match status" value="1"/>
</dbReference>
<evidence type="ECO:0000256" key="2">
    <source>
        <dbReference type="PROSITE-ProRule" id="PRU00339"/>
    </source>
</evidence>
<evidence type="ECO:0000313" key="7">
    <source>
        <dbReference type="Proteomes" id="UP000615755"/>
    </source>
</evidence>
<feature type="DNA-binding region" description="OmpR/PhoB-type" evidence="3">
    <location>
        <begin position="2"/>
        <end position="96"/>
    </location>
</feature>
<dbReference type="InterPro" id="IPR001867">
    <property type="entry name" value="OmpR/PhoB-type_DNA-bd"/>
</dbReference>
<accession>A0ABR9EDH8</accession>
<proteinExistence type="predicted"/>
<dbReference type="SMART" id="SM00028">
    <property type="entry name" value="TPR"/>
    <property type="match status" value="3"/>
</dbReference>
<gene>
    <name evidence="6" type="ORF">PAUR_a2814</name>
</gene>
<dbReference type="Gene3D" id="1.25.40.10">
    <property type="entry name" value="Tetratricopeptide repeat domain"/>
    <property type="match status" value="1"/>
</dbReference>
<dbReference type="PROSITE" id="PS51755">
    <property type="entry name" value="OMPR_PHOB"/>
    <property type="match status" value="1"/>
</dbReference>
<keyword evidence="2" id="KW-0802">TPR repeat</keyword>
<reference evidence="6 7" key="1">
    <citation type="submission" date="2015-03" db="EMBL/GenBank/DDBJ databases">
        <title>Genome sequence of Pseudoalteromonas aurantia.</title>
        <authorList>
            <person name="Xie B.-B."/>
            <person name="Rong J.-C."/>
            <person name="Qin Q.-L."/>
            <person name="Zhang Y.-Z."/>
        </authorList>
    </citation>
    <scope>NUCLEOTIDE SEQUENCE [LARGE SCALE GENOMIC DNA]</scope>
    <source>
        <strain evidence="6 7">208</strain>
    </source>
</reference>
<dbReference type="PROSITE" id="PS50005">
    <property type="entry name" value="TPR"/>
    <property type="match status" value="1"/>
</dbReference>
<keyword evidence="4" id="KW-0472">Membrane</keyword>
<keyword evidence="7" id="KW-1185">Reference proteome</keyword>
<dbReference type="RefSeq" id="WP_192508234.1">
    <property type="nucleotide sequence ID" value="NZ_AQGV01000012.1"/>
</dbReference>
<name>A0ABR9EDH8_9GAMM</name>
<dbReference type="EMBL" id="AQGV01000012">
    <property type="protein sequence ID" value="MBE0369045.1"/>
    <property type="molecule type" value="Genomic_DNA"/>
</dbReference>
<evidence type="ECO:0000256" key="3">
    <source>
        <dbReference type="PROSITE-ProRule" id="PRU01091"/>
    </source>
</evidence>
<dbReference type="Gene3D" id="1.10.10.10">
    <property type="entry name" value="Winged helix-like DNA-binding domain superfamily/Winged helix DNA-binding domain"/>
    <property type="match status" value="1"/>
</dbReference>
<dbReference type="PANTHER" id="PTHR47691">
    <property type="entry name" value="REGULATOR-RELATED"/>
    <property type="match status" value="1"/>
</dbReference>
<feature type="domain" description="OmpR/PhoB-type" evidence="5">
    <location>
        <begin position="2"/>
        <end position="96"/>
    </location>
</feature>
<feature type="repeat" description="TPR" evidence="2">
    <location>
        <begin position="451"/>
        <end position="484"/>
    </location>
</feature>
<evidence type="ECO:0000259" key="5">
    <source>
        <dbReference type="PROSITE" id="PS51755"/>
    </source>
</evidence>
<keyword evidence="4" id="KW-1133">Transmembrane helix</keyword>
<dbReference type="SUPFAM" id="SSF48452">
    <property type="entry name" value="TPR-like"/>
    <property type="match status" value="1"/>
</dbReference>
<dbReference type="InterPro" id="IPR036388">
    <property type="entry name" value="WH-like_DNA-bd_sf"/>
</dbReference>
<dbReference type="Pfam" id="PF00486">
    <property type="entry name" value="Trans_reg_C"/>
    <property type="match status" value="1"/>
</dbReference>
<keyword evidence="4" id="KW-0812">Transmembrane</keyword>
<evidence type="ECO:0000256" key="1">
    <source>
        <dbReference type="ARBA" id="ARBA00023125"/>
    </source>
</evidence>
<evidence type="ECO:0000313" key="6">
    <source>
        <dbReference type="EMBL" id="MBE0369045.1"/>
    </source>
</evidence>
<feature type="transmembrane region" description="Helical" evidence="4">
    <location>
        <begin position="126"/>
        <end position="144"/>
    </location>
</feature>
<dbReference type="PANTHER" id="PTHR47691:SF3">
    <property type="entry name" value="HTH-TYPE TRANSCRIPTIONAL REGULATOR RV0890C-RELATED"/>
    <property type="match status" value="1"/>
</dbReference>
<sequence length="509" mass="58082">MLSYFQVGEWLFYPHKNEIHCKEEVFKIRPKTAEVFKVLLQANGEIVSKHDLLQQVWNDVIVEEHVVFQSMTELRKVFKGTSTIKTHPRKGYSISETITEIDMHSGHEESAFSIRSRFKLDDHKKFYYLAPLIVCLCLLLFLAVKYSTENHVAKQGSVMVLPVTNRIEDSEHMWVKYGGMDLLIKYLQPQLDAPVLPTEEVLDTLKRADVNQEEFDEVTVSRLFEVSGAEVIVVQAMSGYSGDYQLVYSIYKKGSITRGALFADNTNQLYSDLYSLILHSMGVTEISEIQTYQHNFANEMLATAIGEMQSDSFTTAVTMLQAVLVTEPENLLACRMLVKSLVYLNKYEEAKQAAKRGIEYAIKNGDTKNLGRLLFWQALSTTQQRQFDEALAILYQVKIKSEQTNDLLYLANTYRVIGKIHLNKKKFSQAREAIFEALRFYQTIQEPYGQSSMHIDLGELALAEQDWQAAMSSFNTALALATKSNISQLVAMSNEWIAKTNEARNDTIN</sequence>
<comment type="caution">
    <text evidence="6">The sequence shown here is derived from an EMBL/GenBank/DDBJ whole genome shotgun (WGS) entry which is preliminary data.</text>
</comment>
<dbReference type="InterPro" id="IPR019734">
    <property type="entry name" value="TPR_rpt"/>
</dbReference>
<keyword evidence="1 3" id="KW-0238">DNA-binding</keyword>
<dbReference type="InterPro" id="IPR016032">
    <property type="entry name" value="Sig_transdc_resp-reg_C-effctor"/>
</dbReference>
<organism evidence="6 7">
    <name type="scientific">Pseudoalteromonas aurantia 208</name>
    <dbReference type="NCBI Taxonomy" id="1314867"/>
    <lineage>
        <taxon>Bacteria</taxon>
        <taxon>Pseudomonadati</taxon>
        <taxon>Pseudomonadota</taxon>
        <taxon>Gammaproteobacteria</taxon>
        <taxon>Alteromonadales</taxon>
        <taxon>Pseudoalteromonadaceae</taxon>
        <taxon>Pseudoalteromonas</taxon>
    </lineage>
</organism>
<evidence type="ECO:0000256" key="4">
    <source>
        <dbReference type="SAM" id="Phobius"/>
    </source>
</evidence>
<dbReference type="SUPFAM" id="SSF46894">
    <property type="entry name" value="C-terminal effector domain of the bipartite response regulators"/>
    <property type="match status" value="1"/>
</dbReference>
<dbReference type="InterPro" id="IPR011990">
    <property type="entry name" value="TPR-like_helical_dom_sf"/>
</dbReference>